<dbReference type="EMBL" id="FN649035">
    <property type="protein sequence ID" value="CBJ25632.1"/>
    <property type="molecule type" value="Genomic_DNA"/>
</dbReference>
<dbReference type="Pfam" id="PF12796">
    <property type="entry name" value="Ank_2"/>
    <property type="match status" value="1"/>
</dbReference>
<protein>
    <submittedName>
        <fullName evidence="5">Tankyrase 1</fullName>
    </submittedName>
</protein>
<dbReference type="eggNOG" id="KOG4177">
    <property type="taxonomic scope" value="Eukaryota"/>
</dbReference>
<keyword evidence="2 3" id="KW-0040">ANK repeat</keyword>
<feature type="region of interest" description="Disordered" evidence="4">
    <location>
        <begin position="1"/>
        <end position="24"/>
    </location>
</feature>
<feature type="repeat" description="ANK" evidence="3">
    <location>
        <begin position="108"/>
        <end position="140"/>
    </location>
</feature>
<dbReference type="PROSITE" id="PS50297">
    <property type="entry name" value="ANK_REP_REGION"/>
    <property type="match status" value="2"/>
</dbReference>
<accession>D7G6T9</accession>
<proteinExistence type="predicted"/>
<evidence type="ECO:0000256" key="2">
    <source>
        <dbReference type="ARBA" id="ARBA00023043"/>
    </source>
</evidence>
<dbReference type="PROSITE" id="PS50088">
    <property type="entry name" value="ANK_REPEAT"/>
    <property type="match status" value="2"/>
</dbReference>
<organism evidence="5 6">
    <name type="scientific">Ectocarpus siliculosus</name>
    <name type="common">Brown alga</name>
    <name type="synonym">Conferva siliculosa</name>
    <dbReference type="NCBI Taxonomy" id="2880"/>
    <lineage>
        <taxon>Eukaryota</taxon>
        <taxon>Sar</taxon>
        <taxon>Stramenopiles</taxon>
        <taxon>Ochrophyta</taxon>
        <taxon>PX clade</taxon>
        <taxon>Phaeophyceae</taxon>
        <taxon>Ectocarpales</taxon>
        <taxon>Ectocarpaceae</taxon>
        <taxon>Ectocarpus</taxon>
    </lineage>
</organism>
<dbReference type="InterPro" id="IPR002110">
    <property type="entry name" value="Ankyrin_rpt"/>
</dbReference>
<dbReference type="STRING" id="2880.D7G6T9"/>
<dbReference type="SMART" id="SM00248">
    <property type="entry name" value="ANK"/>
    <property type="match status" value="2"/>
</dbReference>
<dbReference type="Proteomes" id="UP000002630">
    <property type="component" value="Linkage Group LG02"/>
</dbReference>
<keyword evidence="6" id="KW-1185">Reference proteome</keyword>
<feature type="repeat" description="ANK" evidence="3">
    <location>
        <begin position="74"/>
        <end position="107"/>
    </location>
</feature>
<dbReference type="GO" id="GO:0005634">
    <property type="term" value="C:nucleus"/>
    <property type="evidence" value="ECO:0007669"/>
    <property type="project" value="TreeGrafter"/>
</dbReference>
<reference evidence="5 6" key="1">
    <citation type="journal article" date="2010" name="Nature">
        <title>The Ectocarpus genome and the independent evolution of multicellularity in brown algae.</title>
        <authorList>
            <person name="Cock J.M."/>
            <person name="Sterck L."/>
            <person name="Rouze P."/>
            <person name="Scornet D."/>
            <person name="Allen A.E."/>
            <person name="Amoutzias G."/>
            <person name="Anthouard V."/>
            <person name="Artiguenave F."/>
            <person name="Aury J.M."/>
            <person name="Badger J.H."/>
            <person name="Beszteri B."/>
            <person name="Billiau K."/>
            <person name="Bonnet E."/>
            <person name="Bothwell J.H."/>
            <person name="Bowler C."/>
            <person name="Boyen C."/>
            <person name="Brownlee C."/>
            <person name="Carrano C.J."/>
            <person name="Charrier B."/>
            <person name="Cho G.Y."/>
            <person name="Coelho S.M."/>
            <person name="Collen J."/>
            <person name="Corre E."/>
            <person name="Da Silva C."/>
            <person name="Delage L."/>
            <person name="Delaroque N."/>
            <person name="Dittami S.M."/>
            <person name="Doulbeau S."/>
            <person name="Elias M."/>
            <person name="Farnham G."/>
            <person name="Gachon C.M."/>
            <person name="Gschloessl B."/>
            <person name="Heesch S."/>
            <person name="Jabbari K."/>
            <person name="Jubin C."/>
            <person name="Kawai H."/>
            <person name="Kimura K."/>
            <person name="Kloareg B."/>
            <person name="Kupper F.C."/>
            <person name="Lang D."/>
            <person name="Le Bail A."/>
            <person name="Leblanc C."/>
            <person name="Lerouge P."/>
            <person name="Lohr M."/>
            <person name="Lopez P.J."/>
            <person name="Martens C."/>
            <person name="Maumus F."/>
            <person name="Michel G."/>
            <person name="Miranda-Saavedra D."/>
            <person name="Morales J."/>
            <person name="Moreau H."/>
            <person name="Motomura T."/>
            <person name="Nagasato C."/>
            <person name="Napoli C.A."/>
            <person name="Nelson D.R."/>
            <person name="Nyvall-Collen P."/>
            <person name="Peters A.F."/>
            <person name="Pommier C."/>
            <person name="Potin P."/>
            <person name="Poulain J."/>
            <person name="Quesneville H."/>
            <person name="Read B."/>
            <person name="Rensing S.A."/>
            <person name="Ritter A."/>
            <person name="Rousvoal S."/>
            <person name="Samanta M."/>
            <person name="Samson G."/>
            <person name="Schroeder D.C."/>
            <person name="Segurens B."/>
            <person name="Strittmatter M."/>
            <person name="Tonon T."/>
            <person name="Tregear J.W."/>
            <person name="Valentin K."/>
            <person name="von Dassow P."/>
            <person name="Yamagishi T."/>
            <person name="Van de Peer Y."/>
            <person name="Wincker P."/>
        </authorList>
    </citation>
    <scope>NUCLEOTIDE SEQUENCE [LARGE SCALE GENOMIC DNA]</scope>
    <source>
        <strain evidence="6">Ec32 / CCAP1310/4</strain>
    </source>
</reference>
<keyword evidence="1" id="KW-0677">Repeat</keyword>
<dbReference type="InterPro" id="IPR036770">
    <property type="entry name" value="Ankyrin_rpt-contain_sf"/>
</dbReference>
<evidence type="ECO:0000313" key="6">
    <source>
        <dbReference type="Proteomes" id="UP000002630"/>
    </source>
</evidence>
<evidence type="ECO:0000256" key="1">
    <source>
        <dbReference type="ARBA" id="ARBA00022737"/>
    </source>
</evidence>
<dbReference type="AlphaFoldDB" id="D7G6T9"/>
<evidence type="ECO:0000313" key="5">
    <source>
        <dbReference type="EMBL" id="CBJ25632.1"/>
    </source>
</evidence>
<sequence>MPSPTDTMDGEDEIDDEEDRPRFCSLDPPHEVTCKARGINTFVEFSEACRRGQLKEIKAMVESGEMDLTGVDGQGKTPVHVAAGHRHCHEVLVYLLGKGASFNRRDDLGAVPLHDAASHRNIVGIRQLLQCGAEVDVRDRRGYTPLFAACKATAFR</sequence>
<dbReference type="InParanoid" id="D7G6T9"/>
<feature type="compositionally biased region" description="Acidic residues" evidence="4">
    <location>
        <begin position="8"/>
        <end position="18"/>
    </location>
</feature>
<dbReference type="Gene3D" id="1.25.40.20">
    <property type="entry name" value="Ankyrin repeat-containing domain"/>
    <property type="match status" value="1"/>
</dbReference>
<evidence type="ECO:0000256" key="3">
    <source>
        <dbReference type="PROSITE-ProRule" id="PRU00023"/>
    </source>
</evidence>
<dbReference type="InterPro" id="IPR050776">
    <property type="entry name" value="Ank_Repeat/CDKN_Inhibitor"/>
</dbReference>
<gene>
    <name evidence="5" type="ORF">Esi_0008_0009</name>
</gene>
<dbReference type="SUPFAM" id="SSF48403">
    <property type="entry name" value="Ankyrin repeat"/>
    <property type="match status" value="1"/>
</dbReference>
<name>D7G6T9_ECTSI</name>
<dbReference type="OrthoDB" id="539213at2759"/>
<dbReference type="EMBL" id="FN649727">
    <property type="protein sequence ID" value="CBJ25632.1"/>
    <property type="molecule type" value="Genomic_DNA"/>
</dbReference>
<evidence type="ECO:0000256" key="4">
    <source>
        <dbReference type="SAM" id="MobiDB-lite"/>
    </source>
</evidence>
<dbReference type="PANTHER" id="PTHR24201:SF16">
    <property type="entry name" value="ANKYRIN-1-LIKE-RELATED"/>
    <property type="match status" value="1"/>
</dbReference>
<dbReference type="PANTHER" id="PTHR24201">
    <property type="entry name" value="ANK_REP_REGION DOMAIN-CONTAINING PROTEIN"/>
    <property type="match status" value="1"/>
</dbReference>